<dbReference type="PRINTS" id="PR00038">
    <property type="entry name" value="HTHLUXR"/>
</dbReference>
<keyword evidence="4" id="KW-0472">Membrane</keyword>
<name>A0A5M4FJV5_9ACTN</name>
<dbReference type="InterPro" id="IPR016032">
    <property type="entry name" value="Sig_transdc_resp-reg_C-effctor"/>
</dbReference>
<accession>A0A5M4FJV5</accession>
<dbReference type="PROSITE" id="PS50043">
    <property type="entry name" value="HTH_LUXR_2"/>
    <property type="match status" value="1"/>
</dbReference>
<evidence type="ECO:0000313" key="7">
    <source>
        <dbReference type="Proteomes" id="UP000380867"/>
    </source>
</evidence>
<dbReference type="GO" id="GO:0003677">
    <property type="term" value="F:DNA binding"/>
    <property type="evidence" value="ECO:0007669"/>
    <property type="project" value="UniProtKB-KW"/>
</dbReference>
<dbReference type="SMART" id="SM00421">
    <property type="entry name" value="HTH_LUXR"/>
    <property type="match status" value="1"/>
</dbReference>
<evidence type="ECO:0000256" key="1">
    <source>
        <dbReference type="ARBA" id="ARBA00023015"/>
    </source>
</evidence>
<feature type="domain" description="HTH luxR-type" evidence="5">
    <location>
        <begin position="131"/>
        <end position="201"/>
    </location>
</feature>
<protein>
    <submittedName>
        <fullName evidence="6">Helix-turn-helix transcriptional regulator</fullName>
    </submittedName>
</protein>
<dbReference type="SUPFAM" id="SSF46894">
    <property type="entry name" value="C-terminal effector domain of the bipartite response regulators"/>
    <property type="match status" value="1"/>
</dbReference>
<keyword evidence="2" id="KW-0238">DNA-binding</keyword>
<dbReference type="GO" id="GO:0006355">
    <property type="term" value="P:regulation of DNA-templated transcription"/>
    <property type="evidence" value="ECO:0007669"/>
    <property type="project" value="InterPro"/>
</dbReference>
<dbReference type="OrthoDB" id="5195834at2"/>
<keyword evidence="4" id="KW-1133">Transmembrane helix</keyword>
<sequence>MTIAFCCSLLSALWPVEYAAAGIDLPHPFRVGGLGAARDIWNVTAHTAYALFQVAWVVGVTARWRRANGVLRDQLALLGAAVGLTTVALLVGLMVWHSPRLGLVMTPLVPVAAGWIMIRLSLTRVIEKTRASGGLAGLSPRENDVLDLIAQGLSNKAISEQLHLSIKTVEPVVSSIFTKLQLPADATINRRVLAVLALLGD</sequence>
<dbReference type="PROSITE" id="PS00622">
    <property type="entry name" value="HTH_LUXR_1"/>
    <property type="match status" value="1"/>
</dbReference>
<proteinExistence type="predicted"/>
<evidence type="ECO:0000256" key="3">
    <source>
        <dbReference type="ARBA" id="ARBA00023163"/>
    </source>
</evidence>
<dbReference type="Pfam" id="PF00196">
    <property type="entry name" value="GerE"/>
    <property type="match status" value="1"/>
</dbReference>
<dbReference type="InterPro" id="IPR036388">
    <property type="entry name" value="WH-like_DNA-bd_sf"/>
</dbReference>
<feature type="transmembrane region" description="Helical" evidence="4">
    <location>
        <begin position="43"/>
        <end position="63"/>
    </location>
</feature>
<reference evidence="6" key="1">
    <citation type="submission" date="2019-09" db="EMBL/GenBank/DDBJ databases">
        <authorList>
            <person name="Li J."/>
        </authorList>
    </citation>
    <scope>NUCLEOTIDE SEQUENCE [LARGE SCALE GENOMIC DNA]</scope>
    <source>
        <strain evidence="6">JCM 14732</strain>
    </source>
</reference>
<dbReference type="InterPro" id="IPR000792">
    <property type="entry name" value="Tscrpt_reg_LuxR_C"/>
</dbReference>
<keyword evidence="4" id="KW-0812">Transmembrane</keyword>
<feature type="transmembrane region" description="Helical" evidence="4">
    <location>
        <begin position="102"/>
        <end position="122"/>
    </location>
</feature>
<comment type="caution">
    <text evidence="6">The sequence shown here is derived from an EMBL/GenBank/DDBJ whole genome shotgun (WGS) entry which is preliminary data.</text>
</comment>
<dbReference type="PANTHER" id="PTHR44688">
    <property type="entry name" value="DNA-BINDING TRANSCRIPTIONAL ACTIVATOR DEVR_DOSR"/>
    <property type="match status" value="1"/>
</dbReference>
<dbReference type="CDD" id="cd06170">
    <property type="entry name" value="LuxR_C_like"/>
    <property type="match status" value="1"/>
</dbReference>
<dbReference type="Proteomes" id="UP000380867">
    <property type="component" value="Unassembled WGS sequence"/>
</dbReference>
<organism evidence="6 7">
    <name type="scientific">Aeromicrobium ginsengisoli</name>
    <dbReference type="NCBI Taxonomy" id="363867"/>
    <lineage>
        <taxon>Bacteria</taxon>
        <taxon>Bacillati</taxon>
        <taxon>Actinomycetota</taxon>
        <taxon>Actinomycetes</taxon>
        <taxon>Propionibacteriales</taxon>
        <taxon>Nocardioidaceae</taxon>
        <taxon>Aeromicrobium</taxon>
    </lineage>
</organism>
<keyword evidence="3" id="KW-0804">Transcription</keyword>
<dbReference type="EMBL" id="SDPQ02000001">
    <property type="protein sequence ID" value="KAA1400444.1"/>
    <property type="molecule type" value="Genomic_DNA"/>
</dbReference>
<dbReference type="Gene3D" id="1.10.10.10">
    <property type="entry name" value="Winged helix-like DNA-binding domain superfamily/Winged helix DNA-binding domain"/>
    <property type="match status" value="1"/>
</dbReference>
<evidence type="ECO:0000313" key="6">
    <source>
        <dbReference type="EMBL" id="KAA1400444.1"/>
    </source>
</evidence>
<dbReference type="AlphaFoldDB" id="A0A5M4FJV5"/>
<feature type="transmembrane region" description="Helical" evidence="4">
    <location>
        <begin position="75"/>
        <end position="96"/>
    </location>
</feature>
<keyword evidence="7" id="KW-1185">Reference proteome</keyword>
<evidence type="ECO:0000256" key="2">
    <source>
        <dbReference type="ARBA" id="ARBA00023125"/>
    </source>
</evidence>
<evidence type="ECO:0000256" key="4">
    <source>
        <dbReference type="SAM" id="Phobius"/>
    </source>
</evidence>
<evidence type="ECO:0000259" key="5">
    <source>
        <dbReference type="PROSITE" id="PS50043"/>
    </source>
</evidence>
<keyword evidence="1" id="KW-0805">Transcription regulation</keyword>
<dbReference type="PANTHER" id="PTHR44688:SF16">
    <property type="entry name" value="DNA-BINDING TRANSCRIPTIONAL ACTIVATOR DEVR_DOSR"/>
    <property type="match status" value="1"/>
</dbReference>
<gene>
    <name evidence="6" type="ORF">ESP70_002140</name>
</gene>